<feature type="compositionally biased region" description="Basic residues" evidence="1">
    <location>
        <begin position="1"/>
        <end position="12"/>
    </location>
</feature>
<proteinExistence type="predicted"/>
<feature type="region of interest" description="Disordered" evidence="1">
    <location>
        <begin position="1"/>
        <end position="28"/>
    </location>
</feature>
<dbReference type="EMBL" id="LS974624">
    <property type="protein sequence ID" value="CAG7897338.1"/>
    <property type="molecule type" value="Genomic_DNA"/>
</dbReference>
<name>A0A8D9M3V0_BRACM</name>
<dbReference type="Proteomes" id="UP000694005">
    <property type="component" value="Chromosome A08"/>
</dbReference>
<accession>A0A8D9M3V0</accession>
<reference evidence="2 3" key="1">
    <citation type="submission" date="2021-07" db="EMBL/GenBank/DDBJ databases">
        <authorList>
            <consortium name="Genoscope - CEA"/>
            <person name="William W."/>
        </authorList>
    </citation>
    <scope>NUCLEOTIDE SEQUENCE [LARGE SCALE GENOMIC DNA]</scope>
</reference>
<evidence type="ECO:0000256" key="1">
    <source>
        <dbReference type="SAM" id="MobiDB-lite"/>
    </source>
</evidence>
<protein>
    <submittedName>
        <fullName evidence="2">Uncharacterized protein</fullName>
    </submittedName>
</protein>
<organism evidence="2 3">
    <name type="scientific">Brassica campestris</name>
    <name type="common">Field mustard</name>
    <dbReference type="NCBI Taxonomy" id="3711"/>
    <lineage>
        <taxon>Eukaryota</taxon>
        <taxon>Viridiplantae</taxon>
        <taxon>Streptophyta</taxon>
        <taxon>Embryophyta</taxon>
        <taxon>Tracheophyta</taxon>
        <taxon>Spermatophyta</taxon>
        <taxon>Magnoliopsida</taxon>
        <taxon>eudicotyledons</taxon>
        <taxon>Gunneridae</taxon>
        <taxon>Pentapetalae</taxon>
        <taxon>rosids</taxon>
        <taxon>malvids</taxon>
        <taxon>Brassicales</taxon>
        <taxon>Brassicaceae</taxon>
        <taxon>Brassiceae</taxon>
        <taxon>Brassica</taxon>
    </lineage>
</organism>
<evidence type="ECO:0000313" key="3">
    <source>
        <dbReference type="Proteomes" id="UP000694005"/>
    </source>
</evidence>
<dbReference type="Gramene" id="A08p10040.2_BraZ1">
    <property type="protein sequence ID" value="A08p10040.2_BraZ1.CDS"/>
    <property type="gene ID" value="A08g10040.2_BraZ1"/>
</dbReference>
<evidence type="ECO:0000313" key="2">
    <source>
        <dbReference type="EMBL" id="CAG7897338.1"/>
    </source>
</evidence>
<sequence length="52" mass="6010">MRTSSHHQKRRKEPGSMKLRKAKEANQDIGAIKTSYRTNQETFINETGFPGF</sequence>
<dbReference type="AlphaFoldDB" id="A0A8D9M3V0"/>
<gene>
    <name evidence="2" type="ORF">BRAPAZ1V2_A08P10040.2</name>
</gene>